<dbReference type="InterPro" id="IPR019818">
    <property type="entry name" value="IsoCit/isopropylmalate_DH_CS"/>
</dbReference>
<reference evidence="5" key="1">
    <citation type="submission" date="2016-10" db="EMBL/GenBank/DDBJ databases">
        <authorList>
            <person name="Varghese N."/>
            <person name="Submissions S."/>
        </authorList>
    </citation>
    <scope>NUCLEOTIDE SEQUENCE [LARGE SCALE GENOMIC DNA]</scope>
    <source>
        <strain evidence="5">DSM 17038</strain>
    </source>
</reference>
<dbReference type="OrthoDB" id="9806254at2"/>
<dbReference type="GO" id="GO:0004449">
    <property type="term" value="F:isocitrate dehydrogenase (NAD+) activity"/>
    <property type="evidence" value="ECO:0007669"/>
    <property type="project" value="TreeGrafter"/>
</dbReference>
<accession>A0A1I2PEL1</accession>
<feature type="domain" description="Isopropylmalate dehydrogenase-like" evidence="3">
    <location>
        <begin position="18"/>
        <end position="366"/>
    </location>
</feature>
<proteinExistence type="inferred from homology"/>
<evidence type="ECO:0000256" key="1">
    <source>
        <dbReference type="ARBA" id="ARBA00007769"/>
    </source>
</evidence>
<dbReference type="Gene3D" id="3.40.718.10">
    <property type="entry name" value="Isopropylmalate Dehydrogenase"/>
    <property type="match status" value="1"/>
</dbReference>
<dbReference type="SMART" id="SM01329">
    <property type="entry name" value="Iso_dh"/>
    <property type="match status" value="1"/>
</dbReference>
<evidence type="ECO:0000256" key="2">
    <source>
        <dbReference type="ARBA" id="ARBA00023002"/>
    </source>
</evidence>
<dbReference type="GO" id="GO:0051287">
    <property type="term" value="F:NAD binding"/>
    <property type="evidence" value="ECO:0007669"/>
    <property type="project" value="InterPro"/>
</dbReference>
<dbReference type="GO" id="GO:0006102">
    <property type="term" value="P:isocitrate metabolic process"/>
    <property type="evidence" value="ECO:0007669"/>
    <property type="project" value="TreeGrafter"/>
</dbReference>
<dbReference type="InterPro" id="IPR024084">
    <property type="entry name" value="IsoPropMal-DH-like_dom"/>
</dbReference>
<gene>
    <name evidence="4" type="ORF">SAMN05660649_00865</name>
</gene>
<comment type="similarity">
    <text evidence="1">Belongs to the isocitrate and isopropylmalate dehydrogenases family.</text>
</comment>
<dbReference type="PANTHER" id="PTHR11835:SF34">
    <property type="entry name" value="ISOCITRATE DEHYDROGENASE [NAD] SUBUNIT ALPHA, MITOCHONDRIAL"/>
    <property type="match status" value="1"/>
</dbReference>
<dbReference type="PROSITE" id="PS00470">
    <property type="entry name" value="IDH_IMDH"/>
    <property type="match status" value="1"/>
</dbReference>
<organism evidence="4 5">
    <name type="scientific">Desulfotruncus arcticus DSM 17038</name>
    <dbReference type="NCBI Taxonomy" id="1121424"/>
    <lineage>
        <taxon>Bacteria</taxon>
        <taxon>Bacillati</taxon>
        <taxon>Bacillota</taxon>
        <taxon>Clostridia</taxon>
        <taxon>Eubacteriales</taxon>
        <taxon>Desulfallaceae</taxon>
        <taxon>Desulfotruncus</taxon>
    </lineage>
</organism>
<name>A0A1I2PEL1_9FIRM</name>
<dbReference type="GO" id="GO:0006099">
    <property type="term" value="P:tricarboxylic acid cycle"/>
    <property type="evidence" value="ECO:0007669"/>
    <property type="project" value="TreeGrafter"/>
</dbReference>
<dbReference type="STRING" id="341036.SAMN05660649_00865"/>
<sequence>MLSKYHKWREGEEVAKYSIGILQGDDIGLEVVPVAVKVLQEAVDRYPGVKIDWLDLPIGYPSYLECGETMPQRTLDALYDLDGWFLGPIGHMAYPRDDPKAMNPHPFLRREFDLVSNIRPTKSFSSLPCLHQSVDLVIIRENNEGFQPDRNMFRGTAEYMPTPDLAMSVRVITRRNSEFAARTAFELARQRNSLKKVTAIHKNTVFKLGCGLFIDTCQEVAKEYPDIEFETMVVDTFAMALVMRPQKYDVVVSTNMFGDILTDEAAGLVGGLGMAPGLCVGPRYVMAQATHGSAPDIAGRHIANPYAMIMSGQMMLSWLGNKKGDGEAIQAARDIELGVGKVLDELAAVTPDLGGKASTGEMGEAVCAAMRNLPPGAGSIY</sequence>
<dbReference type="SUPFAM" id="SSF53659">
    <property type="entry name" value="Isocitrate/Isopropylmalate dehydrogenase-like"/>
    <property type="match status" value="1"/>
</dbReference>
<dbReference type="Pfam" id="PF00180">
    <property type="entry name" value="Iso_dh"/>
    <property type="match status" value="1"/>
</dbReference>
<keyword evidence="2" id="KW-0560">Oxidoreductase</keyword>
<dbReference type="Proteomes" id="UP000199337">
    <property type="component" value="Unassembled WGS sequence"/>
</dbReference>
<evidence type="ECO:0000313" key="4">
    <source>
        <dbReference type="EMBL" id="SFG14592.1"/>
    </source>
</evidence>
<evidence type="ECO:0000259" key="3">
    <source>
        <dbReference type="SMART" id="SM01329"/>
    </source>
</evidence>
<keyword evidence="5" id="KW-1185">Reference proteome</keyword>
<dbReference type="GO" id="GO:0000287">
    <property type="term" value="F:magnesium ion binding"/>
    <property type="evidence" value="ECO:0007669"/>
    <property type="project" value="InterPro"/>
</dbReference>
<protein>
    <submittedName>
        <fullName evidence="4">3-isopropylmalate dehydrogenase</fullName>
    </submittedName>
</protein>
<dbReference type="AlphaFoldDB" id="A0A1I2PEL1"/>
<dbReference type="PANTHER" id="PTHR11835">
    <property type="entry name" value="DECARBOXYLATING DEHYDROGENASES-ISOCITRATE, ISOPROPYLMALATE, TARTRATE"/>
    <property type="match status" value="1"/>
</dbReference>
<evidence type="ECO:0000313" key="5">
    <source>
        <dbReference type="Proteomes" id="UP000199337"/>
    </source>
</evidence>
<dbReference type="EMBL" id="FOOX01000002">
    <property type="protein sequence ID" value="SFG14592.1"/>
    <property type="molecule type" value="Genomic_DNA"/>
</dbReference>